<sequence length="452" mass="49477">MKKQAKFLANTAILTGGSLLLRFSNIWFRAYILGKIGTQGMGVYQLTFSIFALAIATCTSGASLSVTRMVAEGRGSPVCIRRCLLFSLGVSFAAAGVLWIGSDFLAQRFLDLSSGLPLRLLAPGLPFMAVCACLKGYFFAIRNSVVPAIAELMEQFTTIGTTIVFFWIFTPFSALMLGSTAGEVASCAVVFLAYRIMTRKQPPKCFNESGSYRQICHIAVPVLSGSFVRSFLSSTENLLVPRGLKRHGAGTDAALSQYGIIQGMVMPILLFPSSFLTSLSSLLIPELAEANARGKRQTIERSASRAFRLTLLFSFLITSFLIVYAEDLGNLFYGNRQAGAFLRIMAPIIPLMYVDSIVDGMLKGLDQQAYSFRYNFMDSIMRVVLIAVLLPVFGVKAYIFILFLSEIFNASLSISRLLKVARVDVDIIGWILTPAVSAALLYYLLTFLKAVC</sequence>
<feature type="transmembrane region" description="Helical" evidence="8">
    <location>
        <begin position="427"/>
        <end position="448"/>
    </location>
</feature>
<organism evidence="9 10">
    <name type="scientific">Anaeromassilibacillus senegalensis</name>
    <dbReference type="NCBI Taxonomy" id="1673717"/>
    <lineage>
        <taxon>Bacteria</taxon>
        <taxon>Bacillati</taxon>
        <taxon>Bacillota</taxon>
        <taxon>Clostridia</taxon>
        <taxon>Eubacteriales</taxon>
        <taxon>Acutalibacteraceae</taxon>
        <taxon>Anaeromassilibacillus</taxon>
    </lineage>
</organism>
<evidence type="ECO:0000256" key="6">
    <source>
        <dbReference type="ARBA" id="ARBA00022989"/>
    </source>
</evidence>
<evidence type="ECO:0000256" key="5">
    <source>
        <dbReference type="ARBA" id="ARBA00022984"/>
    </source>
</evidence>
<feature type="transmembrane region" description="Helical" evidence="8">
    <location>
        <begin position="120"/>
        <end position="140"/>
    </location>
</feature>
<comment type="subcellular location">
    <subcellularLocation>
        <location evidence="1">Cell membrane</location>
        <topology evidence="1">Multi-pass membrane protein</topology>
    </subcellularLocation>
</comment>
<reference evidence="9 10" key="1">
    <citation type="submission" date="2022-01" db="EMBL/GenBank/DDBJ databases">
        <title>Collection of gut derived symbiotic bacterial strains cultured from healthy donors.</title>
        <authorList>
            <person name="Lin H."/>
            <person name="Kohout C."/>
            <person name="Waligurski E."/>
            <person name="Pamer E.G."/>
        </authorList>
    </citation>
    <scope>NUCLEOTIDE SEQUENCE [LARGE SCALE GENOMIC DNA]</scope>
    <source>
        <strain evidence="9 10">DFI.7.58</strain>
    </source>
</reference>
<dbReference type="PANTHER" id="PTHR30250:SF21">
    <property type="entry name" value="LIPID II FLIPPASE MURJ"/>
    <property type="match status" value="1"/>
</dbReference>
<keyword evidence="10" id="KW-1185">Reference proteome</keyword>
<dbReference type="InterPro" id="IPR004268">
    <property type="entry name" value="MurJ"/>
</dbReference>
<feature type="transmembrane region" description="Helical" evidence="8">
    <location>
        <begin position="383"/>
        <end position="407"/>
    </location>
</feature>
<evidence type="ECO:0000256" key="3">
    <source>
        <dbReference type="ARBA" id="ARBA00022692"/>
    </source>
</evidence>
<evidence type="ECO:0000313" key="10">
    <source>
        <dbReference type="Proteomes" id="UP001298681"/>
    </source>
</evidence>
<comment type="caution">
    <text evidence="9">The sequence shown here is derived from an EMBL/GenBank/DDBJ whole genome shotgun (WGS) entry which is preliminary data.</text>
</comment>
<dbReference type="PANTHER" id="PTHR30250">
    <property type="entry name" value="PST FAMILY PREDICTED COLANIC ACID TRANSPORTER"/>
    <property type="match status" value="1"/>
</dbReference>
<dbReference type="Proteomes" id="UP001298681">
    <property type="component" value="Unassembled WGS sequence"/>
</dbReference>
<name>A0ABS9MFG5_9FIRM</name>
<feature type="transmembrane region" description="Helical" evidence="8">
    <location>
        <begin position="83"/>
        <end position="100"/>
    </location>
</feature>
<feature type="transmembrane region" description="Helical" evidence="8">
    <location>
        <begin position="306"/>
        <end position="324"/>
    </location>
</feature>
<keyword evidence="2" id="KW-1003">Cell membrane</keyword>
<feature type="transmembrane region" description="Helical" evidence="8">
    <location>
        <begin position="152"/>
        <end position="169"/>
    </location>
</feature>
<dbReference type="RefSeq" id="WP_237966294.1">
    <property type="nucleotide sequence ID" value="NZ_JAKNHQ010000001.1"/>
</dbReference>
<feature type="transmembrane region" description="Helical" evidence="8">
    <location>
        <begin position="48"/>
        <end position="71"/>
    </location>
</feature>
<feature type="transmembrane region" description="Helical" evidence="8">
    <location>
        <begin position="215"/>
        <end position="232"/>
    </location>
</feature>
<keyword evidence="5" id="KW-0573">Peptidoglycan synthesis</keyword>
<gene>
    <name evidence="9" type="ORF">L0P57_01150</name>
</gene>
<keyword evidence="7 8" id="KW-0472">Membrane</keyword>
<feature type="transmembrane region" description="Helical" evidence="8">
    <location>
        <begin position="7"/>
        <end position="28"/>
    </location>
</feature>
<evidence type="ECO:0000256" key="8">
    <source>
        <dbReference type="SAM" id="Phobius"/>
    </source>
</evidence>
<keyword evidence="6 8" id="KW-1133">Transmembrane helix</keyword>
<dbReference type="Pfam" id="PF03023">
    <property type="entry name" value="MurJ"/>
    <property type="match status" value="1"/>
</dbReference>
<evidence type="ECO:0000313" key="9">
    <source>
        <dbReference type="EMBL" id="MCG4609551.1"/>
    </source>
</evidence>
<keyword evidence="4" id="KW-0133">Cell shape</keyword>
<evidence type="ECO:0000256" key="2">
    <source>
        <dbReference type="ARBA" id="ARBA00022475"/>
    </source>
</evidence>
<accession>A0ABS9MFG5</accession>
<protein>
    <submittedName>
        <fullName evidence="9">Oligosaccharide flippase family protein</fullName>
    </submittedName>
</protein>
<evidence type="ECO:0000256" key="4">
    <source>
        <dbReference type="ARBA" id="ARBA00022960"/>
    </source>
</evidence>
<feature type="transmembrane region" description="Helical" evidence="8">
    <location>
        <begin position="264"/>
        <end position="285"/>
    </location>
</feature>
<evidence type="ECO:0000256" key="7">
    <source>
        <dbReference type="ARBA" id="ARBA00023136"/>
    </source>
</evidence>
<evidence type="ECO:0000256" key="1">
    <source>
        <dbReference type="ARBA" id="ARBA00004651"/>
    </source>
</evidence>
<dbReference type="InterPro" id="IPR050833">
    <property type="entry name" value="Poly_Biosynth_Transport"/>
</dbReference>
<feature type="transmembrane region" description="Helical" evidence="8">
    <location>
        <begin position="175"/>
        <end position="194"/>
    </location>
</feature>
<keyword evidence="3 8" id="KW-0812">Transmembrane</keyword>
<dbReference type="EMBL" id="JAKNHQ010000001">
    <property type="protein sequence ID" value="MCG4609551.1"/>
    <property type="molecule type" value="Genomic_DNA"/>
</dbReference>
<feature type="transmembrane region" description="Helical" evidence="8">
    <location>
        <begin position="344"/>
        <end position="362"/>
    </location>
</feature>
<proteinExistence type="predicted"/>